<evidence type="ECO:0000313" key="2">
    <source>
        <dbReference type="EMBL" id="MBE1586667.1"/>
    </source>
</evidence>
<name>A0ABR9M191_9ACTN</name>
<feature type="region of interest" description="Disordered" evidence="1">
    <location>
        <begin position="58"/>
        <end position="85"/>
    </location>
</feature>
<dbReference type="EMBL" id="JADBEK010000001">
    <property type="protein sequence ID" value="MBE1586667.1"/>
    <property type="molecule type" value="Genomic_DNA"/>
</dbReference>
<proteinExistence type="predicted"/>
<reference evidence="2 3" key="1">
    <citation type="submission" date="2020-10" db="EMBL/GenBank/DDBJ databases">
        <title>Sequencing the genomes of 1000 actinobacteria strains.</title>
        <authorList>
            <person name="Klenk H.-P."/>
        </authorList>
    </citation>
    <scope>NUCLEOTIDE SEQUENCE [LARGE SCALE GENOMIC DNA]</scope>
    <source>
        <strain evidence="2 3">DSM 43173</strain>
    </source>
</reference>
<sequence length="85" mass="8941">MLKRAIAHAQEAGVLITAPAGDNYGDNSSAPAHVAVPGARDDLIVYGLGVALAGDVDDDQRVTGQVDQRRTKPPDRPGPLSPRDW</sequence>
<comment type="caution">
    <text evidence="2">The sequence shown here is derived from an EMBL/GenBank/DDBJ whole genome shotgun (WGS) entry which is preliminary data.</text>
</comment>
<protein>
    <submittedName>
        <fullName evidence="2">Uncharacterized protein</fullName>
    </submittedName>
</protein>
<feature type="compositionally biased region" description="Pro residues" evidence="1">
    <location>
        <begin position="76"/>
        <end position="85"/>
    </location>
</feature>
<gene>
    <name evidence="2" type="ORF">H4W80_004925</name>
</gene>
<evidence type="ECO:0000256" key="1">
    <source>
        <dbReference type="SAM" id="MobiDB-lite"/>
    </source>
</evidence>
<accession>A0ABR9M191</accession>
<evidence type="ECO:0000313" key="3">
    <source>
        <dbReference type="Proteomes" id="UP000633509"/>
    </source>
</evidence>
<organism evidence="2 3">
    <name type="scientific">Nonomuraea angiospora</name>
    <dbReference type="NCBI Taxonomy" id="46172"/>
    <lineage>
        <taxon>Bacteria</taxon>
        <taxon>Bacillati</taxon>
        <taxon>Actinomycetota</taxon>
        <taxon>Actinomycetes</taxon>
        <taxon>Streptosporangiales</taxon>
        <taxon>Streptosporangiaceae</taxon>
        <taxon>Nonomuraea</taxon>
    </lineage>
</organism>
<dbReference type="Proteomes" id="UP000633509">
    <property type="component" value="Unassembled WGS sequence"/>
</dbReference>
<keyword evidence="3" id="KW-1185">Reference proteome</keyword>